<dbReference type="InterPro" id="IPR011014">
    <property type="entry name" value="MscS_channel_TM-2"/>
</dbReference>
<sequence length="805" mass="87727">MQKLLRLPLLLALLSCLMTMPFQTFADEPSGQPATEQPVKVNANTELPALQKRLDALKQRASTAKADKQFTSLTDDAQKLIGDADKLAVALAPQLTQVQAQLEVLGPAPEPGTLTETPQMVSQRKQLNNSKTLLTTQIEQAKAIALGAQTLSAHISGLRRDALKTQIALNTGSILGEKFWTPLIDPSDKDATRFDDFGSQVSNAWSQAWSDEWRLGTGIYLILALGIGLFGRRGLDKPMNWILPRWLPQGRFRRSFLACFTTLSTTLTLGISMQLLCYIFTRLPDTSQLVLEFADQLVELTYFSAVIAGLGIALLSNSHPSWRLPGIADPLAKTLASFPILLATFIFIFGIIEQLNALVGTSIAATLFGNGLSALLVALNCLIAPIRVNRMRRKMRAEGEQTEARSTVAGLIHLVISVTAFVILMALLIGYIPLARFVTFELLWIGLVVSSLYLLIHFVVDLCEAVFSPSTQSGKILKSSLSLNDRHLSLAATLFSALGKTSLILMAAVALLNGTFGTTTPLELLAKIAEIWGGKGLEGMNIIPAHAVNAVLCLAVGWYVLRSTRRWLDNDFLPKTMMDRGLRASLVTLFTNVGYVLIIMLTLSMLGIEWNKLAWIVSALSVGIGFGLQEIVKNFISGLILLTERPVKVGDLVSISGVEGDIRRINVRATEIQLGDKSTVIVPNSQLISQNVRNATMGNAQGVATIALTFPLDIDPEQVRNLLLEAYNLHESILETPQPSVSFKELGPTGIVLSVTGYVNSPRMVSATRSDLLYEILKMLRAEGISLSQTQTMILEQPHKAVAEE</sequence>
<dbReference type="EMBL" id="JBFMVT010000002">
    <property type="protein sequence ID" value="MEW7314301.1"/>
    <property type="molecule type" value="Genomic_DNA"/>
</dbReference>
<feature type="transmembrane region" description="Helical" evidence="8">
    <location>
        <begin position="358"/>
        <end position="386"/>
    </location>
</feature>
<feature type="transmembrane region" description="Helical" evidence="8">
    <location>
        <begin position="488"/>
        <end position="512"/>
    </location>
</feature>
<dbReference type="InterPro" id="IPR011066">
    <property type="entry name" value="MscS_channel_C_sf"/>
</dbReference>
<dbReference type="Pfam" id="PF00924">
    <property type="entry name" value="MS_channel_2nd"/>
    <property type="match status" value="1"/>
</dbReference>
<feature type="transmembrane region" description="Helical" evidence="8">
    <location>
        <begin position="256"/>
        <end position="281"/>
    </location>
</feature>
<dbReference type="InterPro" id="IPR010920">
    <property type="entry name" value="LSM_dom_sf"/>
</dbReference>
<dbReference type="PANTHER" id="PTHR30347">
    <property type="entry name" value="POTASSIUM CHANNEL RELATED"/>
    <property type="match status" value="1"/>
</dbReference>
<keyword evidence="5 8" id="KW-1133">Transmembrane helix</keyword>
<evidence type="ECO:0000259" key="12">
    <source>
        <dbReference type="Pfam" id="PF21082"/>
    </source>
</evidence>
<dbReference type="InterPro" id="IPR023408">
    <property type="entry name" value="MscS_beta-dom_sf"/>
</dbReference>
<organism evidence="14 15">
    <name type="scientific">Buttiauxella gaviniae</name>
    <dbReference type="NCBI Taxonomy" id="82990"/>
    <lineage>
        <taxon>Bacteria</taxon>
        <taxon>Pseudomonadati</taxon>
        <taxon>Pseudomonadota</taxon>
        <taxon>Gammaproteobacteria</taxon>
        <taxon>Enterobacterales</taxon>
        <taxon>Enterobacteriaceae</taxon>
        <taxon>Buttiauxella</taxon>
    </lineage>
</organism>
<dbReference type="Pfam" id="PF21088">
    <property type="entry name" value="MS_channel_1st"/>
    <property type="match status" value="1"/>
</dbReference>
<feature type="domain" description="Mechanosensitive ion channel MscS" evidence="10">
    <location>
        <begin position="631"/>
        <end position="696"/>
    </location>
</feature>
<dbReference type="SUPFAM" id="SSF82689">
    <property type="entry name" value="Mechanosensitive channel protein MscS (YggB), C-terminal domain"/>
    <property type="match status" value="1"/>
</dbReference>
<gene>
    <name evidence="14" type="ORF">AB1E22_16640</name>
</gene>
<dbReference type="InterPro" id="IPR006685">
    <property type="entry name" value="MscS_channel_2nd"/>
</dbReference>
<comment type="caution">
    <text evidence="14">The sequence shown here is derived from an EMBL/GenBank/DDBJ whole genome shotgun (WGS) entry which is preliminary data.</text>
</comment>
<feature type="coiled-coil region" evidence="7">
    <location>
        <begin position="40"/>
        <end position="67"/>
    </location>
</feature>
<feature type="transmembrane region" description="Helical" evidence="8">
    <location>
        <begin position="213"/>
        <end position="235"/>
    </location>
</feature>
<dbReference type="RefSeq" id="WP_367596338.1">
    <property type="nucleotide sequence ID" value="NZ_JBFMVT010000002.1"/>
</dbReference>
<feature type="chain" id="PRO_5045178798" evidence="9">
    <location>
        <begin position="27"/>
        <end position="805"/>
    </location>
</feature>
<evidence type="ECO:0000256" key="5">
    <source>
        <dbReference type="ARBA" id="ARBA00022989"/>
    </source>
</evidence>
<keyword evidence="9" id="KW-0732">Signal</keyword>
<dbReference type="InterPro" id="IPR049278">
    <property type="entry name" value="MS_channel_C"/>
</dbReference>
<evidence type="ECO:0000256" key="6">
    <source>
        <dbReference type="ARBA" id="ARBA00023136"/>
    </source>
</evidence>
<evidence type="ECO:0000259" key="10">
    <source>
        <dbReference type="Pfam" id="PF00924"/>
    </source>
</evidence>
<feature type="transmembrane region" description="Helical" evidence="8">
    <location>
        <begin position="407"/>
        <end position="432"/>
    </location>
</feature>
<dbReference type="InterPro" id="IPR049142">
    <property type="entry name" value="MS_channel_1st"/>
</dbReference>
<feature type="transmembrane region" description="Helical" evidence="8">
    <location>
        <begin position="582"/>
        <end position="607"/>
    </location>
</feature>
<evidence type="ECO:0000256" key="8">
    <source>
        <dbReference type="SAM" id="Phobius"/>
    </source>
</evidence>
<feature type="domain" description="Mechanosensitive ion channel MscS C-terminal" evidence="12">
    <location>
        <begin position="708"/>
        <end position="786"/>
    </location>
</feature>
<proteinExistence type="inferred from homology"/>
<feature type="signal peptide" evidence="9">
    <location>
        <begin position="1"/>
        <end position="26"/>
    </location>
</feature>
<keyword evidence="7" id="KW-0175">Coiled coil</keyword>
<dbReference type="Proteomes" id="UP001555342">
    <property type="component" value="Unassembled WGS sequence"/>
</dbReference>
<feature type="domain" description="DUF3772" evidence="11">
    <location>
        <begin position="138"/>
        <end position="200"/>
    </location>
</feature>
<dbReference type="Pfam" id="PF12607">
    <property type="entry name" value="DUF3772"/>
    <property type="match status" value="1"/>
</dbReference>
<dbReference type="InterPro" id="IPR022249">
    <property type="entry name" value="DUF3772"/>
</dbReference>
<keyword evidence="4 8" id="KW-0812">Transmembrane</keyword>
<protein>
    <submittedName>
        <fullName evidence="14">DUF3772 domain-containing protein</fullName>
    </submittedName>
</protein>
<evidence type="ECO:0000259" key="11">
    <source>
        <dbReference type="Pfam" id="PF12607"/>
    </source>
</evidence>
<evidence type="ECO:0000259" key="13">
    <source>
        <dbReference type="Pfam" id="PF21088"/>
    </source>
</evidence>
<evidence type="ECO:0000256" key="2">
    <source>
        <dbReference type="ARBA" id="ARBA00008017"/>
    </source>
</evidence>
<reference evidence="14 15" key="1">
    <citation type="submission" date="2024-07" db="EMBL/GenBank/DDBJ databases">
        <authorList>
            <person name="Wang L."/>
        </authorList>
    </citation>
    <scope>NUCLEOTIDE SEQUENCE [LARGE SCALE GENOMIC DNA]</scope>
    <source>
        <strain evidence="14 15">WL359</strain>
    </source>
</reference>
<comment type="similarity">
    <text evidence="2">Belongs to the MscS (TC 1.A.23) family.</text>
</comment>
<feature type="transmembrane region" description="Helical" evidence="8">
    <location>
        <begin position="542"/>
        <end position="561"/>
    </location>
</feature>
<dbReference type="Gene3D" id="3.30.70.100">
    <property type="match status" value="1"/>
</dbReference>
<evidence type="ECO:0000256" key="1">
    <source>
        <dbReference type="ARBA" id="ARBA00004651"/>
    </source>
</evidence>
<keyword evidence="15" id="KW-1185">Reference proteome</keyword>
<feature type="transmembrane region" description="Helical" evidence="8">
    <location>
        <begin position="301"/>
        <end position="319"/>
    </location>
</feature>
<dbReference type="Pfam" id="PF21082">
    <property type="entry name" value="MS_channel_3rd"/>
    <property type="match status" value="1"/>
</dbReference>
<evidence type="ECO:0000256" key="7">
    <source>
        <dbReference type="SAM" id="Coils"/>
    </source>
</evidence>
<keyword evidence="6 8" id="KW-0472">Membrane</keyword>
<dbReference type="Gene3D" id="2.30.30.60">
    <property type="match status" value="1"/>
</dbReference>
<dbReference type="PANTHER" id="PTHR30347:SF9">
    <property type="entry name" value="MINICONDUCTANCE MECHANOSENSITIVE CHANNEL MSCM"/>
    <property type="match status" value="1"/>
</dbReference>
<evidence type="ECO:0000256" key="9">
    <source>
        <dbReference type="SAM" id="SignalP"/>
    </source>
</evidence>
<accession>A0ABV3NXM1</accession>
<keyword evidence="3" id="KW-1003">Cell membrane</keyword>
<evidence type="ECO:0000256" key="3">
    <source>
        <dbReference type="ARBA" id="ARBA00022475"/>
    </source>
</evidence>
<dbReference type="InterPro" id="IPR052702">
    <property type="entry name" value="MscS-like_channel"/>
</dbReference>
<name>A0ABV3NXM1_9ENTR</name>
<dbReference type="SUPFAM" id="SSF82861">
    <property type="entry name" value="Mechanosensitive channel protein MscS (YggB), transmembrane region"/>
    <property type="match status" value="1"/>
</dbReference>
<evidence type="ECO:0000313" key="14">
    <source>
        <dbReference type="EMBL" id="MEW7314301.1"/>
    </source>
</evidence>
<feature type="domain" description="Mechanosensitive ion channel transmembrane helices 2/3" evidence="13">
    <location>
        <begin position="588"/>
        <end position="629"/>
    </location>
</feature>
<comment type="subcellular location">
    <subcellularLocation>
        <location evidence="1">Cell membrane</location>
        <topology evidence="1">Multi-pass membrane protein</topology>
    </subcellularLocation>
</comment>
<dbReference type="Gene3D" id="1.10.287.1260">
    <property type="match status" value="1"/>
</dbReference>
<feature type="transmembrane region" description="Helical" evidence="8">
    <location>
        <begin position="444"/>
        <end position="467"/>
    </location>
</feature>
<evidence type="ECO:0000256" key="4">
    <source>
        <dbReference type="ARBA" id="ARBA00022692"/>
    </source>
</evidence>
<feature type="transmembrane region" description="Helical" evidence="8">
    <location>
        <begin position="331"/>
        <end position="352"/>
    </location>
</feature>
<evidence type="ECO:0000313" key="15">
    <source>
        <dbReference type="Proteomes" id="UP001555342"/>
    </source>
</evidence>
<dbReference type="SUPFAM" id="SSF50182">
    <property type="entry name" value="Sm-like ribonucleoproteins"/>
    <property type="match status" value="1"/>
</dbReference>